<dbReference type="AlphaFoldDB" id="A0AAW8NBY5"/>
<dbReference type="Proteomes" id="UP001262032">
    <property type="component" value="Unassembled WGS sequence"/>
</dbReference>
<reference evidence="1" key="1">
    <citation type="submission" date="2023-07" db="EMBL/GenBank/DDBJ databases">
        <title>Sorghum-associated microbial communities from plants grown in Nebraska, USA.</title>
        <authorList>
            <person name="Schachtman D."/>
        </authorList>
    </citation>
    <scope>NUCLEOTIDE SEQUENCE</scope>
    <source>
        <strain evidence="1">BE261</strain>
    </source>
</reference>
<comment type="caution">
    <text evidence="1">The sequence shown here is derived from an EMBL/GenBank/DDBJ whole genome shotgun (WGS) entry which is preliminary data.</text>
</comment>
<protein>
    <submittedName>
        <fullName evidence="1">Uncharacterized protein</fullName>
    </submittedName>
</protein>
<dbReference type="GeneID" id="97422640"/>
<evidence type="ECO:0000313" key="1">
    <source>
        <dbReference type="EMBL" id="MDR7163697.1"/>
    </source>
</evidence>
<organism evidence="1 2">
    <name type="scientific">Pseudarthrobacter oxydans</name>
    <name type="common">Arthrobacter oxydans</name>
    <dbReference type="NCBI Taxonomy" id="1671"/>
    <lineage>
        <taxon>Bacteria</taxon>
        <taxon>Bacillati</taxon>
        <taxon>Actinomycetota</taxon>
        <taxon>Actinomycetes</taxon>
        <taxon>Micrococcales</taxon>
        <taxon>Micrococcaceae</taxon>
        <taxon>Pseudarthrobacter</taxon>
    </lineage>
</organism>
<evidence type="ECO:0000313" key="2">
    <source>
        <dbReference type="Proteomes" id="UP001262032"/>
    </source>
</evidence>
<proteinExistence type="predicted"/>
<dbReference type="RefSeq" id="WP_310111933.1">
    <property type="nucleotide sequence ID" value="NZ_JAVDTN010000007.1"/>
</dbReference>
<sequence length="58" mass="6353">MPESYAAIVVGAFHRGLAGVNPKRFPPRASTLESRAAQHGHDDIRDAARKLLELMDPD</sequence>
<gene>
    <name evidence="1" type="ORF">J2X12_001712</name>
</gene>
<dbReference type="EMBL" id="JAVDWN010000005">
    <property type="protein sequence ID" value="MDR7163697.1"/>
    <property type="molecule type" value="Genomic_DNA"/>
</dbReference>
<accession>A0AAW8NBY5</accession>
<name>A0AAW8NBY5_PSEOX</name>